<dbReference type="Gene3D" id="2.20.28.30">
    <property type="entry name" value="RNA polymerase ii, chain L"/>
    <property type="match status" value="1"/>
</dbReference>
<evidence type="ECO:0000256" key="2">
    <source>
        <dbReference type="ARBA" id="ARBA00022737"/>
    </source>
</evidence>
<feature type="transmembrane region" description="Helical" evidence="4">
    <location>
        <begin position="65"/>
        <end position="84"/>
    </location>
</feature>
<keyword evidence="4" id="KW-0812">Transmembrane</keyword>
<proteinExistence type="predicted"/>
<dbReference type="Proteomes" id="UP000284543">
    <property type="component" value="Unassembled WGS sequence"/>
</dbReference>
<keyword evidence="4" id="KW-0472">Membrane</keyword>
<gene>
    <name evidence="5" type="ORF">DWW02_01980</name>
</gene>
<dbReference type="InterPro" id="IPR032675">
    <property type="entry name" value="LRR_dom_sf"/>
</dbReference>
<dbReference type="EMBL" id="QRZM01000001">
    <property type="protein sequence ID" value="RGV78529.1"/>
    <property type="molecule type" value="Genomic_DNA"/>
</dbReference>
<dbReference type="InterPro" id="IPR025875">
    <property type="entry name" value="Leu-rich_rpt_4"/>
</dbReference>
<evidence type="ECO:0000256" key="4">
    <source>
        <dbReference type="SAM" id="Phobius"/>
    </source>
</evidence>
<sequence>MKMVEIKCPSCGGKLKVEDSQTKLITCEYCGSQFLLNDEKVQHITNYNIYQTTPSGKDQGNGAKIALGAGLACAGVLLAAFILSSGSGSSSGPRTAPPSIPAYTRPAGYLGKEGEAGEEVREGETAPKADSPLFHAMTWEMFQKEPSEISPEDLAGVRYLKVETSLETDRVWYSFDDPYSEKEPVVQTASFGAMDWEPQDAAAFTGLVKLDLGSGLSRVRTLKGLKELKGITAGNVEISGIKDMLDDPAQITELQLKGITSMEGIASFENLERLTVRDYPDTNLKQLVPLKSLNYLSLEDTVDSDSIISTDKDKIRVKDYSAISVMGGLKSLYLNSDIIKDIGFIKGLPALEDLTLEDTAVISLASLSEVPALRSLTLLGNNKVQDFGPVGTAPGLTSLSIDKMTSQPDPDLSSLSGLERLEIKGFMSISSIRGLSSLKELSIHNCNVDQADALSSLTGVERLTFYSVWNSQGNLRNLDFLKGMTGLKYADFTGNLDGTGWSGYNYLVEVYGDVSSIFNHQGLEELYLDNGKFEINFDKIKENPSLRVLGLRNMELHKNYYVESYGGMTSVWYDDVKLGEHMDILSRFPNLEELYLDSNELADLNFAAGLKNLKRLSLKDNYITDLAPLKQAEFLEYLDIRDNPVGEVGDVGNGVEILQ</sequence>
<keyword evidence="4" id="KW-1133">Transmembrane helix</keyword>
<accession>A0A412ZEA6</accession>
<reference evidence="5 6" key="1">
    <citation type="submission" date="2018-08" db="EMBL/GenBank/DDBJ databases">
        <title>A genome reference for cultivated species of the human gut microbiota.</title>
        <authorList>
            <person name="Zou Y."/>
            <person name="Xue W."/>
            <person name="Luo G."/>
        </authorList>
    </citation>
    <scope>NUCLEOTIDE SEQUENCE [LARGE SCALE GENOMIC DNA]</scope>
    <source>
        <strain evidence="5 6">AF14-18</strain>
    </source>
</reference>
<evidence type="ECO:0000313" key="5">
    <source>
        <dbReference type="EMBL" id="RGV78529.1"/>
    </source>
</evidence>
<dbReference type="Gene3D" id="3.80.10.10">
    <property type="entry name" value="Ribonuclease Inhibitor"/>
    <property type="match status" value="3"/>
</dbReference>
<keyword evidence="1" id="KW-0433">Leucine-rich repeat</keyword>
<dbReference type="PANTHER" id="PTHR46652:SF3">
    <property type="entry name" value="LEUCINE-RICH REPEAT-CONTAINING PROTEIN 9"/>
    <property type="match status" value="1"/>
</dbReference>
<dbReference type="InterPro" id="IPR001611">
    <property type="entry name" value="Leu-rich_rpt"/>
</dbReference>
<name>A0A412ZEA6_9FIRM</name>
<dbReference type="SUPFAM" id="SSF52058">
    <property type="entry name" value="L domain-like"/>
    <property type="match status" value="1"/>
</dbReference>
<organism evidence="5 6">
    <name type="scientific">Enterocloster bolteae</name>
    <dbReference type="NCBI Taxonomy" id="208479"/>
    <lineage>
        <taxon>Bacteria</taxon>
        <taxon>Bacillati</taxon>
        <taxon>Bacillota</taxon>
        <taxon>Clostridia</taxon>
        <taxon>Lachnospirales</taxon>
        <taxon>Lachnospiraceae</taxon>
        <taxon>Enterocloster</taxon>
    </lineage>
</organism>
<feature type="region of interest" description="Disordered" evidence="3">
    <location>
        <begin position="86"/>
        <end position="126"/>
    </location>
</feature>
<keyword evidence="2" id="KW-0677">Repeat</keyword>
<dbReference type="RefSeq" id="WP_118017314.1">
    <property type="nucleotide sequence ID" value="NZ_CAUHGS010000006.1"/>
</dbReference>
<dbReference type="AlphaFoldDB" id="A0A412ZEA6"/>
<protein>
    <submittedName>
        <fullName evidence="5">Leucine-rich repeat domain-containing protein</fullName>
    </submittedName>
</protein>
<dbReference type="PANTHER" id="PTHR46652">
    <property type="entry name" value="LEUCINE-RICH REPEAT AND IQ DOMAIN-CONTAINING PROTEIN 1-RELATED"/>
    <property type="match status" value="1"/>
</dbReference>
<evidence type="ECO:0000256" key="3">
    <source>
        <dbReference type="SAM" id="MobiDB-lite"/>
    </source>
</evidence>
<comment type="caution">
    <text evidence="5">The sequence shown here is derived from an EMBL/GenBank/DDBJ whole genome shotgun (WGS) entry which is preliminary data.</text>
</comment>
<feature type="compositionally biased region" description="Basic and acidic residues" evidence="3">
    <location>
        <begin position="112"/>
        <end position="126"/>
    </location>
</feature>
<evidence type="ECO:0000313" key="6">
    <source>
        <dbReference type="Proteomes" id="UP000284543"/>
    </source>
</evidence>
<dbReference type="Pfam" id="PF12799">
    <property type="entry name" value="LRR_4"/>
    <property type="match status" value="1"/>
</dbReference>
<evidence type="ECO:0000256" key="1">
    <source>
        <dbReference type="ARBA" id="ARBA00022614"/>
    </source>
</evidence>
<dbReference type="PROSITE" id="PS51450">
    <property type="entry name" value="LRR"/>
    <property type="match status" value="2"/>
</dbReference>
<dbReference type="InterPro" id="IPR050836">
    <property type="entry name" value="SDS22/Internalin_LRR"/>
</dbReference>